<reference evidence="2 3" key="1">
    <citation type="submission" date="2020-02" db="EMBL/GenBank/DDBJ databases">
        <title>Draft genome sequence of Haematococcus lacustris strain NIES-144.</title>
        <authorList>
            <person name="Morimoto D."/>
            <person name="Nakagawa S."/>
            <person name="Yoshida T."/>
            <person name="Sawayama S."/>
        </authorList>
    </citation>
    <scope>NUCLEOTIDE SEQUENCE [LARGE SCALE GENOMIC DNA]</scope>
    <source>
        <strain evidence="2 3">NIES-144</strain>
    </source>
</reference>
<name>A0A6A0AJ07_HAELA</name>
<sequence>MVGIAIAVVLLAHFLFAALGGASYVRHRRLANCISWCLCGASRMALVLFDWAGYGAAGGEASPDLQQLVFHSLLVMQFSLFAHQES</sequence>
<keyword evidence="1" id="KW-0732">Signal</keyword>
<feature type="non-terminal residue" evidence="2">
    <location>
        <position position="1"/>
    </location>
</feature>
<protein>
    <submittedName>
        <fullName evidence="2">Guanylate cyclase domain-containing protein</fullName>
    </submittedName>
</protein>
<dbReference type="Proteomes" id="UP000485058">
    <property type="component" value="Unassembled WGS sequence"/>
</dbReference>
<organism evidence="2 3">
    <name type="scientific">Haematococcus lacustris</name>
    <name type="common">Green alga</name>
    <name type="synonym">Haematococcus pluvialis</name>
    <dbReference type="NCBI Taxonomy" id="44745"/>
    <lineage>
        <taxon>Eukaryota</taxon>
        <taxon>Viridiplantae</taxon>
        <taxon>Chlorophyta</taxon>
        <taxon>core chlorophytes</taxon>
        <taxon>Chlorophyceae</taxon>
        <taxon>CS clade</taxon>
        <taxon>Chlamydomonadales</taxon>
        <taxon>Haematococcaceae</taxon>
        <taxon>Haematococcus</taxon>
    </lineage>
</organism>
<evidence type="ECO:0000313" key="3">
    <source>
        <dbReference type="Proteomes" id="UP000485058"/>
    </source>
</evidence>
<dbReference type="AlphaFoldDB" id="A0A6A0AJ07"/>
<gene>
    <name evidence="2" type="ORF">HaLaN_31183</name>
</gene>
<proteinExistence type="predicted"/>
<evidence type="ECO:0000256" key="1">
    <source>
        <dbReference type="SAM" id="SignalP"/>
    </source>
</evidence>
<feature type="chain" id="PRO_5025566803" evidence="1">
    <location>
        <begin position="21"/>
        <end position="86"/>
    </location>
</feature>
<comment type="caution">
    <text evidence="2">The sequence shown here is derived from an EMBL/GenBank/DDBJ whole genome shotgun (WGS) entry which is preliminary data.</text>
</comment>
<feature type="signal peptide" evidence="1">
    <location>
        <begin position="1"/>
        <end position="20"/>
    </location>
</feature>
<evidence type="ECO:0000313" key="2">
    <source>
        <dbReference type="EMBL" id="GFH32034.1"/>
    </source>
</evidence>
<keyword evidence="3" id="KW-1185">Reference proteome</keyword>
<dbReference type="EMBL" id="BLLF01006175">
    <property type="protein sequence ID" value="GFH32034.1"/>
    <property type="molecule type" value="Genomic_DNA"/>
</dbReference>
<feature type="non-terminal residue" evidence="2">
    <location>
        <position position="86"/>
    </location>
</feature>
<accession>A0A6A0AJ07</accession>